<dbReference type="EMBL" id="KN819345">
    <property type="protein sequence ID" value="KIJ14121.1"/>
    <property type="molecule type" value="Genomic_DNA"/>
</dbReference>
<accession>A0A0C9U4I9</accession>
<protein>
    <submittedName>
        <fullName evidence="2">Uncharacterized protein</fullName>
    </submittedName>
</protein>
<sequence length="497" mass="54604">MSHSDSELEYEDFGARLAAVSDSDKEDRNEEGEREHDSASDAGGSDIEEVQRALYVPGPSADIQELRKKSSNLDLKIIKAAKKYTMFYHFWINDNLFPTTPKPDIDPRSPARWSSPESMADGTIAELYEAVPQELHEKMKIYKGFGSLFRTTIGAERSNLLRSIKDSADLLFAPLNLSPKLYSSQSHDKASNVDLLRLLKKPESVRVEGKYERVAPVLFADPQVMSSNTFLKSEILLNSSLSEKKKGRPKARGERMGAQCITEGLVAGVAIIAHYLLTHDVELSHEGTQTKIPYRKDYDFYLKHLFKRTAWSQEVMEYYNNGAFGNRAASNTSKALTSTTVPAQWPRSWEDDFLDEMDQYPDVFDELPVPSAVSAPSQTAAPQLWGNSSSSTPAVTIRPLQAAGQTAGNPGGTLVNHHTLTSTDSRMSANINVSATTQVHLGIGQISLNDTTPGSSASAGRCPSASKWKVTPTPAILPQPDRLIRARANGTKGGTKK</sequence>
<keyword evidence="3" id="KW-1185">Reference proteome</keyword>
<feature type="region of interest" description="Disordered" evidence="1">
    <location>
        <begin position="451"/>
        <end position="475"/>
    </location>
</feature>
<feature type="compositionally biased region" description="Basic and acidic residues" evidence="1">
    <location>
        <begin position="22"/>
        <end position="39"/>
    </location>
</feature>
<evidence type="ECO:0000313" key="3">
    <source>
        <dbReference type="Proteomes" id="UP000053647"/>
    </source>
</evidence>
<reference evidence="2 3" key="1">
    <citation type="submission" date="2014-06" db="EMBL/GenBank/DDBJ databases">
        <authorList>
            <consortium name="DOE Joint Genome Institute"/>
            <person name="Kuo A."/>
            <person name="Kohler A."/>
            <person name="Nagy L.G."/>
            <person name="Floudas D."/>
            <person name="Copeland A."/>
            <person name="Barry K.W."/>
            <person name="Cichocki N."/>
            <person name="Veneault-Fourrey C."/>
            <person name="LaButti K."/>
            <person name="Lindquist E.A."/>
            <person name="Lipzen A."/>
            <person name="Lundell T."/>
            <person name="Morin E."/>
            <person name="Murat C."/>
            <person name="Sun H."/>
            <person name="Tunlid A."/>
            <person name="Henrissat B."/>
            <person name="Grigoriev I.V."/>
            <person name="Hibbett D.S."/>
            <person name="Martin F."/>
            <person name="Nordberg H.P."/>
            <person name="Cantor M.N."/>
            <person name="Hua S.X."/>
        </authorList>
    </citation>
    <scope>NUCLEOTIDE SEQUENCE [LARGE SCALE GENOMIC DNA]</scope>
    <source>
        <strain evidence="2 3">ATCC 200175</strain>
    </source>
</reference>
<proteinExistence type="predicted"/>
<evidence type="ECO:0000256" key="1">
    <source>
        <dbReference type="SAM" id="MobiDB-lite"/>
    </source>
</evidence>
<dbReference type="AlphaFoldDB" id="A0A0C9U4I9"/>
<organism evidence="2 3">
    <name type="scientific">Paxillus involutus ATCC 200175</name>
    <dbReference type="NCBI Taxonomy" id="664439"/>
    <lineage>
        <taxon>Eukaryota</taxon>
        <taxon>Fungi</taxon>
        <taxon>Dikarya</taxon>
        <taxon>Basidiomycota</taxon>
        <taxon>Agaricomycotina</taxon>
        <taxon>Agaricomycetes</taxon>
        <taxon>Agaricomycetidae</taxon>
        <taxon>Boletales</taxon>
        <taxon>Paxilineae</taxon>
        <taxon>Paxillaceae</taxon>
        <taxon>Paxillus</taxon>
    </lineage>
</organism>
<name>A0A0C9U4I9_PAXIN</name>
<dbReference type="OrthoDB" id="2691745at2759"/>
<dbReference type="Proteomes" id="UP000053647">
    <property type="component" value="Unassembled WGS sequence"/>
</dbReference>
<gene>
    <name evidence="2" type="ORF">PAXINDRAFT_13035</name>
</gene>
<reference evidence="3" key="2">
    <citation type="submission" date="2015-01" db="EMBL/GenBank/DDBJ databases">
        <title>Evolutionary Origins and Diversification of the Mycorrhizal Mutualists.</title>
        <authorList>
            <consortium name="DOE Joint Genome Institute"/>
            <consortium name="Mycorrhizal Genomics Consortium"/>
            <person name="Kohler A."/>
            <person name="Kuo A."/>
            <person name="Nagy L.G."/>
            <person name="Floudas D."/>
            <person name="Copeland A."/>
            <person name="Barry K.W."/>
            <person name="Cichocki N."/>
            <person name="Veneault-Fourrey C."/>
            <person name="LaButti K."/>
            <person name="Lindquist E.A."/>
            <person name="Lipzen A."/>
            <person name="Lundell T."/>
            <person name="Morin E."/>
            <person name="Murat C."/>
            <person name="Riley R."/>
            <person name="Ohm R."/>
            <person name="Sun H."/>
            <person name="Tunlid A."/>
            <person name="Henrissat B."/>
            <person name="Grigoriev I.V."/>
            <person name="Hibbett D.S."/>
            <person name="Martin F."/>
        </authorList>
    </citation>
    <scope>NUCLEOTIDE SEQUENCE [LARGE SCALE GENOMIC DNA]</scope>
    <source>
        <strain evidence="3">ATCC 200175</strain>
    </source>
</reference>
<evidence type="ECO:0000313" key="2">
    <source>
        <dbReference type="EMBL" id="KIJ14121.1"/>
    </source>
</evidence>
<feature type="region of interest" description="Disordered" evidence="1">
    <location>
        <begin position="1"/>
        <end position="47"/>
    </location>
</feature>
<dbReference type="HOGENOM" id="CLU_028048_2_0_1"/>